<sequence>MSRAIQDHNERAATVWNSGGAAYDAVSHQISAALEHCVTRLDPLPNERVLDLATGTGWTSRLLARRGARVTGIDIAADLLASARTRAAAERLDIAYRLEDAEALSSADAAFDVVASTFGVMFAGRPEAAAAEMARVCRKGGRLGLVTWTPDGTVFEMFKVMRAYMPPPAGAPPPSPFAWGQPERLRALLGDAFDLRFEPGACVYYDCDGEAAWEVFVNGYGPTKALAGSLDPDRRADLRRDFVAFHDRFRTELGIAVPRAYLLTIGTRR</sequence>
<gene>
    <name evidence="5" type="ORF">F6X51_14125</name>
</gene>
<dbReference type="InterPro" id="IPR013216">
    <property type="entry name" value="Methyltransf_11"/>
</dbReference>
<dbReference type="Proteomes" id="UP000441523">
    <property type="component" value="Unassembled WGS sequence"/>
</dbReference>
<accession>A0A6N6MQV6</accession>
<comment type="caution">
    <text evidence="5">The sequence shown here is derived from an EMBL/GenBank/DDBJ whole genome shotgun (WGS) entry which is preliminary data.</text>
</comment>
<dbReference type="SUPFAM" id="SSF53335">
    <property type="entry name" value="S-adenosyl-L-methionine-dependent methyltransferases"/>
    <property type="match status" value="1"/>
</dbReference>
<name>A0A6N6MQV6_9HYPH</name>
<protein>
    <submittedName>
        <fullName evidence="5">Class I SAM-dependent methyltransferase</fullName>
    </submittedName>
</protein>
<dbReference type="Gene3D" id="3.40.50.150">
    <property type="entry name" value="Vaccinia Virus protein VP39"/>
    <property type="match status" value="1"/>
</dbReference>
<keyword evidence="2 5" id="KW-0808">Transferase</keyword>
<evidence type="ECO:0000313" key="6">
    <source>
        <dbReference type="Proteomes" id="UP000441523"/>
    </source>
</evidence>
<keyword evidence="6" id="KW-1185">Reference proteome</keyword>
<evidence type="ECO:0000256" key="3">
    <source>
        <dbReference type="ARBA" id="ARBA00022691"/>
    </source>
</evidence>
<organism evidence="5 6">
    <name type="scientific">Methylobacterium planeticum</name>
    <dbReference type="NCBI Taxonomy" id="2615211"/>
    <lineage>
        <taxon>Bacteria</taxon>
        <taxon>Pseudomonadati</taxon>
        <taxon>Pseudomonadota</taxon>
        <taxon>Alphaproteobacteria</taxon>
        <taxon>Hyphomicrobiales</taxon>
        <taxon>Methylobacteriaceae</taxon>
        <taxon>Methylobacterium</taxon>
    </lineage>
</organism>
<dbReference type="GO" id="GO:0032259">
    <property type="term" value="P:methylation"/>
    <property type="evidence" value="ECO:0007669"/>
    <property type="project" value="UniProtKB-KW"/>
</dbReference>
<evidence type="ECO:0000256" key="1">
    <source>
        <dbReference type="ARBA" id="ARBA00022603"/>
    </source>
</evidence>
<feature type="domain" description="Methyltransferase type 11" evidence="4">
    <location>
        <begin position="50"/>
        <end position="143"/>
    </location>
</feature>
<keyword evidence="1 5" id="KW-0489">Methyltransferase</keyword>
<evidence type="ECO:0000256" key="2">
    <source>
        <dbReference type="ARBA" id="ARBA00022679"/>
    </source>
</evidence>
<evidence type="ECO:0000259" key="4">
    <source>
        <dbReference type="Pfam" id="PF08241"/>
    </source>
</evidence>
<proteinExistence type="predicted"/>
<reference evidence="5 6" key="1">
    <citation type="submission" date="2019-09" db="EMBL/GenBank/DDBJ databases">
        <title>YIM 132548 draft genome.</title>
        <authorList>
            <person name="Jiang L."/>
        </authorList>
    </citation>
    <scope>NUCLEOTIDE SEQUENCE [LARGE SCALE GENOMIC DNA]</scope>
    <source>
        <strain evidence="5 6">YIM 132548</strain>
    </source>
</reference>
<dbReference type="PANTHER" id="PTHR43464">
    <property type="entry name" value="METHYLTRANSFERASE"/>
    <property type="match status" value="1"/>
</dbReference>
<evidence type="ECO:0000313" key="5">
    <source>
        <dbReference type="EMBL" id="KAB1072744.1"/>
    </source>
</evidence>
<dbReference type="AlphaFoldDB" id="A0A6N6MQV6"/>
<dbReference type="Pfam" id="PF08241">
    <property type="entry name" value="Methyltransf_11"/>
    <property type="match status" value="1"/>
</dbReference>
<dbReference type="CDD" id="cd02440">
    <property type="entry name" value="AdoMet_MTases"/>
    <property type="match status" value="1"/>
</dbReference>
<dbReference type="InterPro" id="IPR029063">
    <property type="entry name" value="SAM-dependent_MTases_sf"/>
</dbReference>
<dbReference type="GO" id="GO:0008757">
    <property type="term" value="F:S-adenosylmethionine-dependent methyltransferase activity"/>
    <property type="evidence" value="ECO:0007669"/>
    <property type="project" value="InterPro"/>
</dbReference>
<dbReference type="PANTHER" id="PTHR43464:SF19">
    <property type="entry name" value="UBIQUINONE BIOSYNTHESIS O-METHYLTRANSFERASE, MITOCHONDRIAL"/>
    <property type="match status" value="1"/>
</dbReference>
<keyword evidence="3" id="KW-0949">S-adenosyl-L-methionine</keyword>
<dbReference type="RefSeq" id="WP_150964319.1">
    <property type="nucleotide sequence ID" value="NZ_VZZJ01000011.1"/>
</dbReference>
<dbReference type="EMBL" id="VZZJ01000011">
    <property type="protein sequence ID" value="KAB1072744.1"/>
    <property type="molecule type" value="Genomic_DNA"/>
</dbReference>